<evidence type="ECO:0000259" key="5">
    <source>
        <dbReference type="Pfam" id="PF25989"/>
    </source>
</evidence>
<organism evidence="7 8">
    <name type="scientific">Solibaculum mannosilyticum</name>
    <dbReference type="NCBI Taxonomy" id="2780922"/>
    <lineage>
        <taxon>Bacteria</taxon>
        <taxon>Bacillati</taxon>
        <taxon>Bacillota</taxon>
        <taxon>Clostridia</taxon>
        <taxon>Eubacteriales</taxon>
        <taxon>Oscillospiraceae</taxon>
        <taxon>Solibaculum</taxon>
    </lineage>
</organism>
<dbReference type="KEGG" id="sman:C12CBH8_12100"/>
<protein>
    <submittedName>
        <fullName evidence="7">Membrane protein</fullName>
    </submittedName>
</protein>
<gene>
    <name evidence="7" type="ORF">C12CBH8_12100</name>
</gene>
<dbReference type="Gene3D" id="2.40.50.100">
    <property type="match status" value="2"/>
</dbReference>
<evidence type="ECO:0000256" key="1">
    <source>
        <dbReference type="ARBA" id="ARBA00004196"/>
    </source>
</evidence>
<feature type="domain" description="YknX-like beta-barrel" evidence="6">
    <location>
        <begin position="174"/>
        <end position="253"/>
    </location>
</feature>
<keyword evidence="3" id="KW-0175">Coiled coil</keyword>
<dbReference type="Pfam" id="PF25917">
    <property type="entry name" value="BSH_RND"/>
    <property type="match status" value="1"/>
</dbReference>
<dbReference type="InterPro" id="IPR050465">
    <property type="entry name" value="UPF0194_transport"/>
</dbReference>
<proteinExistence type="inferred from homology"/>
<keyword evidence="8" id="KW-1185">Reference proteome</keyword>
<evidence type="ECO:0000313" key="8">
    <source>
        <dbReference type="Proteomes" id="UP000593890"/>
    </source>
</evidence>
<evidence type="ECO:0000259" key="4">
    <source>
        <dbReference type="Pfam" id="PF25917"/>
    </source>
</evidence>
<dbReference type="RefSeq" id="WP_215532766.1">
    <property type="nucleotide sequence ID" value="NZ_AP023321.1"/>
</dbReference>
<evidence type="ECO:0000313" key="7">
    <source>
        <dbReference type="EMBL" id="BCI60571.1"/>
    </source>
</evidence>
<dbReference type="Gene3D" id="2.40.30.170">
    <property type="match status" value="1"/>
</dbReference>
<name>A0A7I8D192_9FIRM</name>
<dbReference type="Pfam" id="PF25990">
    <property type="entry name" value="Beta-barrel_YknX"/>
    <property type="match status" value="1"/>
</dbReference>
<evidence type="ECO:0000256" key="3">
    <source>
        <dbReference type="ARBA" id="ARBA00023054"/>
    </source>
</evidence>
<dbReference type="Proteomes" id="UP000593890">
    <property type="component" value="Chromosome"/>
</dbReference>
<dbReference type="GO" id="GO:0022857">
    <property type="term" value="F:transmembrane transporter activity"/>
    <property type="evidence" value="ECO:0007669"/>
    <property type="project" value="InterPro"/>
</dbReference>
<dbReference type="InterPro" id="IPR058637">
    <property type="entry name" value="YknX-like_C"/>
</dbReference>
<feature type="domain" description="YknX-like C-terminal permuted SH3-like" evidence="5">
    <location>
        <begin position="262"/>
        <end position="328"/>
    </location>
</feature>
<dbReference type="InterPro" id="IPR006143">
    <property type="entry name" value="RND_pump_MFP"/>
</dbReference>
<reference evidence="8" key="1">
    <citation type="submission" date="2020-07" db="EMBL/GenBank/DDBJ databases">
        <title>Complete genome sequencing of Clostridia bacterium strain 12CBH8.</title>
        <authorList>
            <person name="Sakamoto M."/>
            <person name="Murakami T."/>
            <person name="Mori H."/>
        </authorList>
    </citation>
    <scope>NUCLEOTIDE SEQUENCE [LARGE SCALE GENOMIC DNA]</scope>
    <source>
        <strain evidence="8">12CBH8</strain>
    </source>
</reference>
<dbReference type="NCBIfam" id="TIGR01730">
    <property type="entry name" value="RND_mfp"/>
    <property type="match status" value="1"/>
</dbReference>
<sequence>MKKYVALAVVTVLLLTFSFVYSSWTSEKVVEVQTITLAKEETESTVSCSGKIEETKRRDIYLDMPVMASNVKVEVGDTVKKGQVLFQVDQSATQAMLTYGSGLAGLGASEEVLSQFGSTSTSIPDSSSVSDWVDEVPQEVTAPIDGVVTAINASSGSLTTAGQPVATISDLNQLQVKISIGENQMQEVTLGQTVSITGNAFEGKEYTGKIMKIFPSARQQIQGAGYETVVDALVSIQNPDNDLKPNYNIKAKIMTSDVSEVFTLPYECIAQDDDGKEYVYIKSAGRARRADVLTGQEFEDSVEIVSGLREGCHVIQNPDDVTDGVRVTDRGEVSSSD</sequence>
<comment type="subcellular location">
    <subcellularLocation>
        <location evidence="1">Cell envelope</location>
    </subcellularLocation>
</comment>
<dbReference type="GO" id="GO:0016020">
    <property type="term" value="C:membrane"/>
    <property type="evidence" value="ECO:0007669"/>
    <property type="project" value="InterPro"/>
</dbReference>
<dbReference type="PANTHER" id="PTHR32347:SF14">
    <property type="entry name" value="EFFLUX SYSTEM COMPONENT YKNX-RELATED"/>
    <property type="match status" value="1"/>
</dbReference>
<dbReference type="AlphaFoldDB" id="A0A7I8D192"/>
<dbReference type="PANTHER" id="PTHR32347">
    <property type="entry name" value="EFFLUX SYSTEM COMPONENT YKNX-RELATED"/>
    <property type="match status" value="1"/>
</dbReference>
<dbReference type="GO" id="GO:0030313">
    <property type="term" value="C:cell envelope"/>
    <property type="evidence" value="ECO:0007669"/>
    <property type="project" value="UniProtKB-SubCell"/>
</dbReference>
<dbReference type="InterPro" id="IPR058636">
    <property type="entry name" value="Beta-barrel_YknX"/>
</dbReference>
<dbReference type="Gene3D" id="6.20.50.140">
    <property type="match status" value="1"/>
</dbReference>
<feature type="domain" description="Multidrug resistance protein MdtA-like barrel-sandwich hybrid" evidence="4">
    <location>
        <begin position="71"/>
        <end position="168"/>
    </location>
</feature>
<dbReference type="Pfam" id="PF25989">
    <property type="entry name" value="YknX_C"/>
    <property type="match status" value="1"/>
</dbReference>
<accession>A0A7I8D192</accession>
<dbReference type="SUPFAM" id="SSF111369">
    <property type="entry name" value="HlyD-like secretion proteins"/>
    <property type="match status" value="1"/>
</dbReference>
<evidence type="ECO:0000259" key="6">
    <source>
        <dbReference type="Pfam" id="PF25990"/>
    </source>
</evidence>
<evidence type="ECO:0000256" key="2">
    <source>
        <dbReference type="ARBA" id="ARBA00009477"/>
    </source>
</evidence>
<comment type="similarity">
    <text evidence="2">Belongs to the membrane fusion protein (MFP) (TC 8.A.1) family.</text>
</comment>
<dbReference type="EMBL" id="AP023321">
    <property type="protein sequence ID" value="BCI60571.1"/>
    <property type="molecule type" value="Genomic_DNA"/>
</dbReference>
<dbReference type="InterPro" id="IPR058625">
    <property type="entry name" value="MdtA-like_BSH"/>
</dbReference>